<reference evidence="1" key="2">
    <citation type="journal article" date="2024" name="Plant">
        <title>Genomic evolution and insights into agronomic trait innovations of Sesamum species.</title>
        <authorList>
            <person name="Miao H."/>
            <person name="Wang L."/>
            <person name="Qu L."/>
            <person name="Liu H."/>
            <person name="Sun Y."/>
            <person name="Le M."/>
            <person name="Wang Q."/>
            <person name="Wei S."/>
            <person name="Zheng Y."/>
            <person name="Lin W."/>
            <person name="Duan Y."/>
            <person name="Cao H."/>
            <person name="Xiong S."/>
            <person name="Wang X."/>
            <person name="Wei L."/>
            <person name="Li C."/>
            <person name="Ma Q."/>
            <person name="Ju M."/>
            <person name="Zhao R."/>
            <person name="Li G."/>
            <person name="Mu C."/>
            <person name="Tian Q."/>
            <person name="Mei H."/>
            <person name="Zhang T."/>
            <person name="Gao T."/>
            <person name="Zhang H."/>
        </authorList>
    </citation>
    <scope>NUCLEOTIDE SEQUENCE</scope>
    <source>
        <strain evidence="1">K16</strain>
    </source>
</reference>
<organism evidence="1 2">
    <name type="scientific">Sesamum angolense</name>
    <dbReference type="NCBI Taxonomy" id="2727404"/>
    <lineage>
        <taxon>Eukaryota</taxon>
        <taxon>Viridiplantae</taxon>
        <taxon>Streptophyta</taxon>
        <taxon>Embryophyta</taxon>
        <taxon>Tracheophyta</taxon>
        <taxon>Spermatophyta</taxon>
        <taxon>Magnoliopsida</taxon>
        <taxon>eudicotyledons</taxon>
        <taxon>Gunneridae</taxon>
        <taxon>Pentapetalae</taxon>
        <taxon>asterids</taxon>
        <taxon>lamiids</taxon>
        <taxon>Lamiales</taxon>
        <taxon>Pedaliaceae</taxon>
        <taxon>Sesamum</taxon>
    </lineage>
</organism>
<proteinExistence type="predicted"/>
<name>A0AAE1T582_9LAMI</name>
<dbReference type="EMBL" id="JACGWL010000822">
    <property type="protein sequence ID" value="KAK4381736.1"/>
    <property type="molecule type" value="Genomic_DNA"/>
</dbReference>
<reference evidence="1" key="1">
    <citation type="submission" date="2020-06" db="EMBL/GenBank/DDBJ databases">
        <authorList>
            <person name="Li T."/>
            <person name="Hu X."/>
            <person name="Zhang T."/>
            <person name="Song X."/>
            <person name="Zhang H."/>
            <person name="Dai N."/>
            <person name="Sheng W."/>
            <person name="Hou X."/>
            <person name="Wei L."/>
        </authorList>
    </citation>
    <scope>NUCLEOTIDE SEQUENCE</scope>
    <source>
        <strain evidence="1">K16</strain>
        <tissue evidence="1">Leaf</tissue>
    </source>
</reference>
<dbReference type="InterPro" id="IPR032675">
    <property type="entry name" value="LRR_dom_sf"/>
</dbReference>
<dbReference type="PANTHER" id="PTHR15140:SF33">
    <property type="entry name" value="LATE BLIGHT RESISTANCE PROTEIN HOMOLOG R1A-3 ISOFORM X1"/>
    <property type="match status" value="1"/>
</dbReference>
<keyword evidence="2" id="KW-1185">Reference proteome</keyword>
<evidence type="ECO:0000313" key="2">
    <source>
        <dbReference type="Proteomes" id="UP001289374"/>
    </source>
</evidence>
<dbReference type="Gene3D" id="3.80.10.10">
    <property type="entry name" value="Ribonuclease Inhibitor"/>
    <property type="match status" value="1"/>
</dbReference>
<dbReference type="AlphaFoldDB" id="A0AAE1T582"/>
<dbReference type="Proteomes" id="UP001289374">
    <property type="component" value="Unassembled WGS sequence"/>
</dbReference>
<dbReference type="SUPFAM" id="SSF52047">
    <property type="entry name" value="RNI-like"/>
    <property type="match status" value="1"/>
</dbReference>
<accession>A0AAE1T582</accession>
<comment type="caution">
    <text evidence="1">The sequence shown here is derived from an EMBL/GenBank/DDBJ whole genome shotgun (WGS) entry which is preliminary data.</text>
</comment>
<gene>
    <name evidence="1" type="ORF">Sango_2940000</name>
</gene>
<evidence type="ECO:0000313" key="1">
    <source>
        <dbReference type="EMBL" id="KAK4381736.1"/>
    </source>
</evidence>
<protein>
    <submittedName>
        <fullName evidence="1">Late blight resistance proteinR1B-12</fullName>
    </submittedName>
</protein>
<sequence length="160" mass="18456">MLHSLNKLSLLGSCLQWEDITKIGSLPLLQVLKLGYNSVTGPVWETFEGQFSRLKFLQIHGIDDLEYWSVAESSHFPCLKFLYLEVLYKLKEIPSCFGEIQTLELIELNDCSDSTVISAKEIAEQQEDFGNQDFRVHVYIYEEPNSELKSLASHNFRVDY</sequence>
<dbReference type="PANTHER" id="PTHR15140">
    <property type="entry name" value="TUBULIN-SPECIFIC CHAPERONE E"/>
    <property type="match status" value="1"/>
</dbReference>